<feature type="compositionally biased region" description="Basic and acidic residues" evidence="1">
    <location>
        <begin position="217"/>
        <end position="243"/>
    </location>
</feature>
<reference evidence="2 3" key="1">
    <citation type="submission" date="2024-02" db="EMBL/GenBank/DDBJ databases">
        <authorList>
            <person name="Chen Y."/>
            <person name="Shah S."/>
            <person name="Dougan E. K."/>
            <person name="Thang M."/>
            <person name="Chan C."/>
        </authorList>
    </citation>
    <scope>NUCLEOTIDE SEQUENCE [LARGE SCALE GENOMIC DNA]</scope>
</reference>
<comment type="caution">
    <text evidence="2">The sequence shown here is derived from an EMBL/GenBank/DDBJ whole genome shotgun (WGS) entry which is preliminary data.</text>
</comment>
<accession>A0ABP0N5U7</accession>
<feature type="compositionally biased region" description="Low complexity" evidence="1">
    <location>
        <begin position="155"/>
        <end position="170"/>
    </location>
</feature>
<dbReference type="EMBL" id="CAXAMN010021367">
    <property type="protein sequence ID" value="CAK9058803.1"/>
    <property type="molecule type" value="Genomic_DNA"/>
</dbReference>
<evidence type="ECO:0000313" key="3">
    <source>
        <dbReference type="Proteomes" id="UP001642484"/>
    </source>
</evidence>
<feature type="compositionally biased region" description="Acidic residues" evidence="1">
    <location>
        <begin position="177"/>
        <end position="187"/>
    </location>
</feature>
<feature type="compositionally biased region" description="Polar residues" evidence="1">
    <location>
        <begin position="316"/>
        <end position="328"/>
    </location>
</feature>
<keyword evidence="3" id="KW-1185">Reference proteome</keyword>
<name>A0ABP0N5U7_9DINO</name>
<feature type="region of interest" description="Disordered" evidence="1">
    <location>
        <begin position="81"/>
        <end position="258"/>
    </location>
</feature>
<feature type="region of interest" description="Disordered" evidence="1">
    <location>
        <begin position="301"/>
        <end position="347"/>
    </location>
</feature>
<gene>
    <name evidence="2" type="ORF">CCMP2556_LOCUS28990</name>
</gene>
<organism evidence="2 3">
    <name type="scientific">Durusdinium trenchii</name>
    <dbReference type="NCBI Taxonomy" id="1381693"/>
    <lineage>
        <taxon>Eukaryota</taxon>
        <taxon>Sar</taxon>
        <taxon>Alveolata</taxon>
        <taxon>Dinophyceae</taxon>
        <taxon>Suessiales</taxon>
        <taxon>Symbiodiniaceae</taxon>
        <taxon>Durusdinium</taxon>
    </lineage>
</organism>
<evidence type="ECO:0000313" key="2">
    <source>
        <dbReference type="EMBL" id="CAK9058803.1"/>
    </source>
</evidence>
<protein>
    <submittedName>
        <fullName evidence="2">Uncharacterized protein</fullName>
    </submittedName>
</protein>
<dbReference type="Proteomes" id="UP001642484">
    <property type="component" value="Unassembled WGS sequence"/>
</dbReference>
<proteinExistence type="predicted"/>
<evidence type="ECO:0000256" key="1">
    <source>
        <dbReference type="SAM" id="MobiDB-lite"/>
    </source>
</evidence>
<sequence>MPSKALDIINDKKVPAGARIVPLSSDLCTPTFKDMAVPSAFFIGDCLLRLDNELKGAFLMPDQDEVPWTAPDDETLKKNKQYWDRFRVPKPGVARSDGATSTEVQPPTARECSPTSDSDESESGASIFRPPPPPTRQDESSDGESEPADALPAYPSVASDDADGAVAPGGSDHDMGNGEDESEDSYDSDTSMAGTAVPSWVEASPSKKSEYSYFSDGEAKRPETVLQRKLDRSKEDLSPRNETDSAEDGDSSSNGMSHLDFLAKQFEAKSMRAHATACSVAETSMKTPDSDRPGFRGFPALVRGPSRATPPASFKRTGNSTGVKSTINKPFPKSTSKKGSEGGGKGKVKANSMYKDYDISFLPREAFPDFDRSNQGKHSCTISSGGATVEVLLQKQAFFVKKCAEGAPGPAGQVTWGKFGGARDAWQTVKTRSGFERFAGA</sequence>